<dbReference type="PANTHER" id="PTHR33180:SF31">
    <property type="entry name" value="POLYPROTEIN PROTEIN"/>
    <property type="match status" value="1"/>
</dbReference>
<dbReference type="PANTHER" id="PTHR33180">
    <property type="entry name" value="PHOTOSYSTEM II CP43 REACTION CENTER PROTEIN"/>
    <property type="match status" value="1"/>
</dbReference>
<dbReference type="InParanoid" id="M1DD37"/>
<evidence type="ECO:0000313" key="2">
    <source>
        <dbReference type="EnsemblPlants" id="PGSC0003DMT400087071"/>
    </source>
</evidence>
<dbReference type="EnsemblPlants" id="PGSC0003DMT400087071">
    <property type="protein sequence ID" value="PGSC0003DMT400087071"/>
    <property type="gene ID" value="PGSC0003DMG400036642"/>
</dbReference>
<dbReference type="Proteomes" id="UP000011115">
    <property type="component" value="Unassembled WGS sequence"/>
</dbReference>
<dbReference type="PaxDb" id="4113-PGSC0003DMT400087071"/>
<feature type="compositionally biased region" description="Low complexity" evidence="1">
    <location>
        <begin position="52"/>
        <end position="76"/>
    </location>
</feature>
<accession>M1DD37</accession>
<feature type="region of interest" description="Disordered" evidence="1">
    <location>
        <begin position="255"/>
        <end position="279"/>
    </location>
</feature>
<evidence type="ECO:0000313" key="3">
    <source>
        <dbReference type="Proteomes" id="UP000011115"/>
    </source>
</evidence>
<feature type="compositionally biased region" description="Polar residues" evidence="1">
    <location>
        <begin position="334"/>
        <end position="354"/>
    </location>
</feature>
<dbReference type="HOGENOM" id="CLU_029307_12_3_1"/>
<proteinExistence type="predicted"/>
<organism evidence="2 3">
    <name type="scientific">Solanum tuberosum</name>
    <name type="common">Potato</name>
    <dbReference type="NCBI Taxonomy" id="4113"/>
    <lineage>
        <taxon>Eukaryota</taxon>
        <taxon>Viridiplantae</taxon>
        <taxon>Streptophyta</taxon>
        <taxon>Embryophyta</taxon>
        <taxon>Tracheophyta</taxon>
        <taxon>Spermatophyta</taxon>
        <taxon>Magnoliopsida</taxon>
        <taxon>eudicotyledons</taxon>
        <taxon>Gunneridae</taxon>
        <taxon>Pentapetalae</taxon>
        <taxon>asterids</taxon>
        <taxon>lamiids</taxon>
        <taxon>Solanales</taxon>
        <taxon>Solanaceae</taxon>
        <taxon>Solanoideae</taxon>
        <taxon>Solaneae</taxon>
        <taxon>Solanum</taxon>
    </lineage>
</organism>
<feature type="region of interest" description="Disordered" evidence="1">
    <location>
        <begin position="315"/>
        <end position="354"/>
    </location>
</feature>
<evidence type="ECO:0000256" key="1">
    <source>
        <dbReference type="SAM" id="MobiDB-lite"/>
    </source>
</evidence>
<keyword evidence="3" id="KW-1185">Reference proteome</keyword>
<name>M1DD37_SOLTU</name>
<sequence>MSQGVQKDLTLTALASHLNDLATKSKRWKSNATTRGDMNRLRDRPQSTPIKVTSDVTSSTTESVLNSAPPSVAPALPVAPPQPKIAEQIERRWFTNHSRRKFTRPRSHYIPSWVWEFCLAYGELVPINKKKASEFRPMKSVMVRGKEEANRPGTAGFKGYGYERQKDTYIFAFSCSEHRVILACQSTPDPASDLKVTPSSSTDIQLIEGEFTRDQQGEASDLATLKVEIASLRKDVDYLKSTDFTSLIERADNEDTLETTGDVQGDGATHIESDADTDKELISMDEETHESRDEGIFRDLPDLIETIVQSVTKTISAETSTTAPSGSGTASQSETTPVTDAHIQTTPSATETLT</sequence>
<dbReference type="Gramene" id="PGSC0003DMT400087071">
    <property type="protein sequence ID" value="PGSC0003DMT400087071"/>
    <property type="gene ID" value="PGSC0003DMG400036642"/>
</dbReference>
<feature type="region of interest" description="Disordered" evidence="1">
    <location>
        <begin position="26"/>
        <end position="81"/>
    </location>
</feature>
<reference evidence="2" key="2">
    <citation type="submission" date="2015-06" db="UniProtKB">
        <authorList>
            <consortium name="EnsemblPlants"/>
        </authorList>
    </citation>
    <scope>IDENTIFICATION</scope>
    <source>
        <strain evidence="2">DM1-3 516 R44</strain>
    </source>
</reference>
<reference evidence="3" key="1">
    <citation type="journal article" date="2011" name="Nature">
        <title>Genome sequence and analysis of the tuber crop potato.</title>
        <authorList>
            <consortium name="The Potato Genome Sequencing Consortium"/>
        </authorList>
    </citation>
    <scope>NUCLEOTIDE SEQUENCE [LARGE SCALE GENOMIC DNA]</scope>
    <source>
        <strain evidence="3">cv. DM1-3 516 R44</strain>
    </source>
</reference>
<evidence type="ECO:0008006" key="4">
    <source>
        <dbReference type="Google" id="ProtNLM"/>
    </source>
</evidence>
<protein>
    <recommendedName>
        <fullName evidence="4">Polyprotein protein</fullName>
    </recommendedName>
</protein>
<feature type="compositionally biased region" description="Basic and acidic residues" evidence="1">
    <location>
        <begin position="269"/>
        <end position="279"/>
    </location>
</feature>
<dbReference type="AlphaFoldDB" id="M1DD37"/>
<feature type="compositionally biased region" description="Low complexity" evidence="1">
    <location>
        <begin position="316"/>
        <end position="333"/>
    </location>
</feature>